<organism evidence="3 4">
    <name type="scientific">Roseicyclus persicicus</name>
    <dbReference type="NCBI Taxonomy" id="2650661"/>
    <lineage>
        <taxon>Bacteria</taxon>
        <taxon>Pseudomonadati</taxon>
        <taxon>Pseudomonadota</taxon>
        <taxon>Alphaproteobacteria</taxon>
        <taxon>Rhodobacterales</taxon>
        <taxon>Roseobacteraceae</taxon>
        <taxon>Roseicyclus</taxon>
    </lineage>
</organism>
<dbReference type="GO" id="GO:0016787">
    <property type="term" value="F:hydrolase activity"/>
    <property type="evidence" value="ECO:0007669"/>
    <property type="project" value="UniProtKB-KW"/>
</dbReference>
<name>A0A7X6JX68_9RHOB</name>
<sequence>MASTDGPPMPGQETAAQTVYIGRGPGSLLFPSRLPETTRILAFHGGGVDGAPDMLAPFCARLAARGDITVLAAGYRTPERDGAGLEDMLADAEQALEWCRADLPPGAELYLFGASFGGLLALHAAVEAPGGIAGLILMNPVTDIGPGTFPDEVVPDARLVGLSPLQRHAASPIVGRLRCFIAHGDADTVVPLASSQGFARLWPASRCEIKVFPGAGHGFFTQPPHSEQAAAAVLDFVAAPERPRPARRKAGGLPGGTTLVYGIGAQKAGTSWLYEFLAGHPDCHCPELKELHYFDVIHPPHENRHHARRVKALQSLSARLAETPEPANQRILDQIARLVEWLCIHSGPPGDHGPYLSYLMRGHAGQKLACDITPSYAVLDRAGFADMDSLGPAKFVFILRDPVGRLWSQIRMMVEGKGIDPDGPDYAPACIARARHLVKSGRLPTLLRAHYERTLTELEAVVPRDRIHTIFYEDMFRQESVSALCAFLGIADRPAETDKRVNLGNPLPIPGEIETMLLEGLQRHYEDAFARFGDAVPQAWRDRYAGLGRTRPGLVGRLLGR</sequence>
<dbReference type="Pfam" id="PF13469">
    <property type="entry name" value="Sulfotransfer_3"/>
    <property type="match status" value="1"/>
</dbReference>
<dbReference type="InterPro" id="IPR050300">
    <property type="entry name" value="GDXG_lipolytic_enzyme"/>
</dbReference>
<dbReference type="EMBL" id="JAAZQQ010000003">
    <property type="protein sequence ID" value="NKX45207.1"/>
    <property type="molecule type" value="Genomic_DNA"/>
</dbReference>
<evidence type="ECO:0000313" key="4">
    <source>
        <dbReference type="Proteomes" id="UP000526408"/>
    </source>
</evidence>
<dbReference type="InterPro" id="IPR029058">
    <property type="entry name" value="AB_hydrolase_fold"/>
</dbReference>
<dbReference type="InterPro" id="IPR027417">
    <property type="entry name" value="P-loop_NTPase"/>
</dbReference>
<dbReference type="Proteomes" id="UP000526408">
    <property type="component" value="Unassembled WGS sequence"/>
</dbReference>
<gene>
    <name evidence="3" type="ORF">HCU73_11435</name>
</gene>
<dbReference type="Gene3D" id="3.40.50.1820">
    <property type="entry name" value="alpha/beta hydrolase"/>
    <property type="match status" value="1"/>
</dbReference>
<dbReference type="SUPFAM" id="SSF52540">
    <property type="entry name" value="P-loop containing nucleoside triphosphate hydrolases"/>
    <property type="match status" value="1"/>
</dbReference>
<dbReference type="Pfam" id="PF07859">
    <property type="entry name" value="Abhydrolase_3"/>
    <property type="match status" value="1"/>
</dbReference>
<dbReference type="Gene3D" id="3.40.50.300">
    <property type="entry name" value="P-loop containing nucleotide triphosphate hydrolases"/>
    <property type="match status" value="1"/>
</dbReference>
<evidence type="ECO:0000313" key="3">
    <source>
        <dbReference type="EMBL" id="NKX45207.1"/>
    </source>
</evidence>
<reference evidence="3 4" key="1">
    <citation type="submission" date="2020-04" db="EMBL/GenBank/DDBJ databases">
        <authorList>
            <person name="Yoon J."/>
        </authorList>
    </citation>
    <scope>NUCLEOTIDE SEQUENCE [LARGE SCALE GENOMIC DNA]</scope>
    <source>
        <strain evidence="3 4">KMU-115</strain>
    </source>
</reference>
<keyword evidence="4" id="KW-1185">Reference proteome</keyword>
<protein>
    <submittedName>
        <fullName evidence="3">Alpha/beta hydrolase fold domain-containing protein</fullName>
    </submittedName>
</protein>
<proteinExistence type="predicted"/>
<accession>A0A7X6JX68</accession>
<dbReference type="AlphaFoldDB" id="A0A7X6JX68"/>
<dbReference type="InterPro" id="IPR013094">
    <property type="entry name" value="AB_hydrolase_3"/>
</dbReference>
<keyword evidence="1 3" id="KW-0378">Hydrolase</keyword>
<evidence type="ECO:0000256" key="1">
    <source>
        <dbReference type="ARBA" id="ARBA00022801"/>
    </source>
</evidence>
<dbReference type="SUPFAM" id="SSF53474">
    <property type="entry name" value="alpha/beta-Hydrolases"/>
    <property type="match status" value="1"/>
</dbReference>
<dbReference type="PANTHER" id="PTHR48081">
    <property type="entry name" value="AB HYDROLASE SUPERFAMILY PROTEIN C4A8.06C"/>
    <property type="match status" value="1"/>
</dbReference>
<comment type="caution">
    <text evidence="3">The sequence shown here is derived from an EMBL/GenBank/DDBJ whole genome shotgun (WGS) entry which is preliminary data.</text>
</comment>
<evidence type="ECO:0000259" key="2">
    <source>
        <dbReference type="Pfam" id="PF07859"/>
    </source>
</evidence>
<feature type="domain" description="Alpha/beta hydrolase fold-3" evidence="2">
    <location>
        <begin position="40"/>
        <end position="144"/>
    </location>
</feature>